<feature type="region of interest" description="Disordered" evidence="1">
    <location>
        <begin position="1"/>
        <end position="33"/>
    </location>
</feature>
<dbReference type="Proteomes" id="UP000095283">
    <property type="component" value="Unplaced"/>
</dbReference>
<sequence>MLLKIRGPSQGCETQIREHFSRNKNGQEEDPPR</sequence>
<reference evidence="3" key="1">
    <citation type="submission" date="2016-11" db="UniProtKB">
        <authorList>
            <consortium name="WormBaseParasite"/>
        </authorList>
    </citation>
    <scope>IDENTIFICATION</scope>
</reference>
<evidence type="ECO:0000313" key="2">
    <source>
        <dbReference type="Proteomes" id="UP000095283"/>
    </source>
</evidence>
<protein>
    <submittedName>
        <fullName evidence="3">Uncharacterized protein</fullName>
    </submittedName>
</protein>
<keyword evidence="2" id="KW-1185">Reference proteome</keyword>
<name>A0A1I7X2X6_HETBA</name>
<organism evidence="2 3">
    <name type="scientific">Heterorhabditis bacteriophora</name>
    <name type="common">Entomopathogenic nematode worm</name>
    <dbReference type="NCBI Taxonomy" id="37862"/>
    <lineage>
        <taxon>Eukaryota</taxon>
        <taxon>Metazoa</taxon>
        <taxon>Ecdysozoa</taxon>
        <taxon>Nematoda</taxon>
        <taxon>Chromadorea</taxon>
        <taxon>Rhabditida</taxon>
        <taxon>Rhabditina</taxon>
        <taxon>Rhabditomorpha</taxon>
        <taxon>Strongyloidea</taxon>
        <taxon>Heterorhabditidae</taxon>
        <taxon>Heterorhabditis</taxon>
    </lineage>
</organism>
<accession>A0A1I7X2X6</accession>
<dbReference type="WBParaSite" id="Hba_11952">
    <property type="protein sequence ID" value="Hba_11952"/>
    <property type="gene ID" value="Hba_11952"/>
</dbReference>
<dbReference type="AlphaFoldDB" id="A0A1I7X2X6"/>
<evidence type="ECO:0000256" key="1">
    <source>
        <dbReference type="SAM" id="MobiDB-lite"/>
    </source>
</evidence>
<proteinExistence type="predicted"/>
<evidence type="ECO:0000313" key="3">
    <source>
        <dbReference type="WBParaSite" id="Hba_11952"/>
    </source>
</evidence>
<feature type="compositionally biased region" description="Basic and acidic residues" evidence="1">
    <location>
        <begin position="15"/>
        <end position="33"/>
    </location>
</feature>